<evidence type="ECO:0000256" key="1">
    <source>
        <dbReference type="ARBA" id="ARBA00001913"/>
    </source>
</evidence>
<keyword evidence="7" id="KW-0963">Cytoplasm</keyword>
<dbReference type="GO" id="GO:0016020">
    <property type="term" value="C:membrane"/>
    <property type="evidence" value="ECO:0007669"/>
    <property type="project" value="InterPro"/>
</dbReference>
<keyword evidence="10 15" id="KW-0106">Calcium</keyword>
<feature type="active site" evidence="14">
    <location>
        <position position="961"/>
    </location>
</feature>
<dbReference type="SUPFAM" id="SSF81296">
    <property type="entry name" value="E set domains"/>
    <property type="match status" value="1"/>
</dbReference>
<evidence type="ECO:0000256" key="15">
    <source>
        <dbReference type="PIRSR" id="PIRSR601382-2"/>
    </source>
</evidence>
<dbReference type="Gene3D" id="1.50.10.10">
    <property type="match status" value="1"/>
</dbReference>
<dbReference type="EMBL" id="CAJMWR010003521">
    <property type="protein sequence ID" value="CAE6461276.1"/>
    <property type="molecule type" value="Genomic_DNA"/>
</dbReference>
<dbReference type="GO" id="GO:0005783">
    <property type="term" value="C:endoplasmic reticulum"/>
    <property type="evidence" value="ECO:0007669"/>
    <property type="project" value="TreeGrafter"/>
</dbReference>
<feature type="active site" description="Proton donor" evidence="14">
    <location>
        <position position="656"/>
    </location>
</feature>
<feature type="compositionally biased region" description="Low complexity" evidence="19">
    <location>
        <begin position="315"/>
        <end position="328"/>
    </location>
</feature>
<feature type="compositionally biased region" description="Low complexity" evidence="19">
    <location>
        <begin position="146"/>
        <end position="159"/>
    </location>
</feature>
<sequence length="1282" mass="142904">MELASDHPVRDHSESKYSDPPIGYINSDDDDDSSVEELRERAVTQGATIILSPLLMHHLADSSQSDGVHDMQSHFRALLPKLTSISSTERASLAEHAYPTASSRDGNARFARAPSSSGLARHRGGPSTIATSPRDPPQRRDSILTASESSFVSAPSPSVGPNDQLRSHGESSSNHLSDHPYRRPGKHRVGESPTPEEYMALPPEAKKKVDNRLNWMLIVFKEHVHILTSTIAEQQNTIELLRIENKQLNDHIANLSRAGYSLHAPPFQPGLVPHPSPHLSHVQGPSHAHPSSRQPVSHPQLPHLSGSPRRSHLAHSPTLSHPSTSSGLVAAAGLPSGPGQVPILGHNVASASRSDASGSYAVQGRGRSRYDSPGRGTKREVDDEVDDRLRTRVRYASPERMNWERESEGRRMSHSSFRSSSQSVEYRSRYAPKQPGPSSRSPSPQRWDNLPQSLAARQDTTEDVSNYRIPIQISGQGSFSDRLATLIRVHKRAVLTYQSSRRGQMTNREEDRMEGVLVAAEAIGKEVEELTEEFHFFSGLIPLSRSPTPQASPVSRINVKLEVDIEKRDAIVAAFRHAYSAYERDAFGADEYHPISQKGSNLTDAGGIGYTIADSLDTIIMMQQQGYDFDAEYERAKTWIRDTLSFDRDANFNTFETTIRVFGGLLSAHFLTADDVYLHRARELADRIMPVFETPLGLPTSMDGKCTSKGVLDKDNGKMISVAEAATLQLEFKYLSYLTEEDSYWRAVEKVMGIIKKAATQPIVPIFLSAETGQFVVSDIRLGSRGDSYYEYLLKQYLQTDRSEIVYRVMYDDAMAAIREHLLMRTPTSKIVHTGELQPTRAGGYQQRDWKLVPKQDHLVCFLGGSLLLGVTDGGRMRVPPDTSKFNEREKNDWTMGVKLIEGCMATHETATGLAPEIAHFRTKHDPPMVRDQAPLDWYIKGTTDIENDTSYDARYILRPETVESLFLAYRLTGDPKYRHWGWNIFQSIEKHCKVSTGGYATVLNVDKLPVSWDDKQETFLLSETLKYLFLLFSDNTVLPLDEIVFNTEAHPFPVFTPSLKTGRLALDLDLNHQYTDYYYLLTTMSAPQEYDEDLNPTTTAGYKVTAKKTVDEYANLDANDESLVRWKASLGIGAGGAPGAEAKFIIKELFLKSDTLPPGKTVSLNLADKEAMEAAKKKPITIKEGIDYSVGLKFEIENDVISGLRYLHVVKRAGIKVDKLEQMIGSFGPKEGEHSVNFVTEESPSGIIARSGTYDVVSRITDDDGHVHADFSWSFKLAKEW</sequence>
<dbReference type="EC" id="3.2.1.-" evidence="17"/>
<proteinExistence type="inferred from homology"/>
<dbReference type="GO" id="GO:0005094">
    <property type="term" value="F:Rho GDP-dissociation inhibitor activity"/>
    <property type="evidence" value="ECO:0007669"/>
    <property type="project" value="InterPro"/>
</dbReference>
<dbReference type="InterPro" id="IPR014756">
    <property type="entry name" value="Ig_E-set"/>
</dbReference>
<dbReference type="GO" id="GO:0005975">
    <property type="term" value="P:carbohydrate metabolic process"/>
    <property type="evidence" value="ECO:0007669"/>
    <property type="project" value="InterPro"/>
</dbReference>
<evidence type="ECO:0000256" key="10">
    <source>
        <dbReference type="ARBA" id="ARBA00022837"/>
    </source>
</evidence>
<dbReference type="PRINTS" id="PR00747">
    <property type="entry name" value="GLYHDRLASE47"/>
</dbReference>
<evidence type="ECO:0000256" key="11">
    <source>
        <dbReference type="ARBA" id="ARBA00023157"/>
    </source>
</evidence>
<feature type="coiled-coil region" evidence="18">
    <location>
        <begin position="231"/>
        <end position="258"/>
    </location>
</feature>
<keyword evidence="11 16" id="KW-1015">Disulfide bond</keyword>
<name>A0A8H3BQ01_9AGAM</name>
<organism evidence="20 21">
    <name type="scientific">Rhizoctonia solani</name>
    <dbReference type="NCBI Taxonomy" id="456999"/>
    <lineage>
        <taxon>Eukaryota</taxon>
        <taxon>Fungi</taxon>
        <taxon>Dikarya</taxon>
        <taxon>Basidiomycota</taxon>
        <taxon>Agaricomycotina</taxon>
        <taxon>Agaricomycetes</taxon>
        <taxon>Cantharellales</taxon>
        <taxon>Ceratobasidiaceae</taxon>
        <taxon>Rhizoctonia</taxon>
    </lineage>
</organism>
<comment type="cofactor">
    <cofactor evidence="1 15">
        <name>Ca(2+)</name>
        <dbReference type="ChEBI" id="CHEBI:29108"/>
    </cofactor>
</comment>
<evidence type="ECO:0000256" key="12">
    <source>
        <dbReference type="ARBA" id="ARBA00047669"/>
    </source>
</evidence>
<evidence type="ECO:0000256" key="14">
    <source>
        <dbReference type="PIRSR" id="PIRSR601382-1"/>
    </source>
</evidence>
<keyword evidence="6" id="KW-0343">GTPase activation</keyword>
<dbReference type="InterPro" id="IPR050749">
    <property type="entry name" value="Glycosyl_Hydrolase_47"/>
</dbReference>
<comment type="subcellular location">
    <subcellularLocation>
        <location evidence="2">Cytoplasm</location>
    </subcellularLocation>
</comment>
<evidence type="ECO:0000256" key="9">
    <source>
        <dbReference type="ARBA" id="ARBA00022801"/>
    </source>
</evidence>
<dbReference type="InterPro" id="IPR036026">
    <property type="entry name" value="Seven-hairpin_glycosidases"/>
</dbReference>
<dbReference type="InterPro" id="IPR024792">
    <property type="entry name" value="RhoGDI_dom_sf"/>
</dbReference>
<dbReference type="Pfam" id="PF02115">
    <property type="entry name" value="Rho_GDI"/>
    <property type="match status" value="1"/>
</dbReference>
<dbReference type="GO" id="GO:0005509">
    <property type="term" value="F:calcium ion binding"/>
    <property type="evidence" value="ECO:0007669"/>
    <property type="project" value="InterPro"/>
</dbReference>
<dbReference type="SUPFAM" id="SSF48225">
    <property type="entry name" value="Seven-hairpin glycosidases"/>
    <property type="match status" value="1"/>
</dbReference>
<evidence type="ECO:0000256" key="8">
    <source>
        <dbReference type="ARBA" id="ARBA00022723"/>
    </source>
</evidence>
<dbReference type="Gene3D" id="2.70.50.30">
    <property type="entry name" value="Coagulation Factor XIII, subunit A, domain 1"/>
    <property type="match status" value="1"/>
</dbReference>
<evidence type="ECO:0000256" key="4">
    <source>
        <dbReference type="ARBA" id="ARBA00007658"/>
    </source>
</evidence>
<evidence type="ECO:0000256" key="13">
    <source>
        <dbReference type="ARBA" id="ARBA00048605"/>
    </source>
</evidence>
<dbReference type="GO" id="GO:0005096">
    <property type="term" value="F:GTPase activator activity"/>
    <property type="evidence" value="ECO:0007669"/>
    <property type="project" value="UniProtKB-KW"/>
</dbReference>
<evidence type="ECO:0000256" key="17">
    <source>
        <dbReference type="RuleBase" id="RU361193"/>
    </source>
</evidence>
<feature type="binding site" evidence="15">
    <location>
        <position position="1048"/>
    </location>
    <ligand>
        <name>Ca(2+)</name>
        <dbReference type="ChEBI" id="CHEBI:29108"/>
    </ligand>
</feature>
<reference evidence="20" key="1">
    <citation type="submission" date="2021-01" db="EMBL/GenBank/DDBJ databases">
        <authorList>
            <person name="Kaushik A."/>
        </authorList>
    </citation>
    <scope>NUCLEOTIDE SEQUENCE</scope>
    <source>
        <strain evidence="20">AG1-1A</strain>
    </source>
</reference>
<evidence type="ECO:0000256" key="18">
    <source>
        <dbReference type="SAM" id="Coils"/>
    </source>
</evidence>
<feature type="compositionally biased region" description="Low complexity" evidence="19">
    <location>
        <begin position="436"/>
        <end position="446"/>
    </location>
</feature>
<feature type="region of interest" description="Disordered" evidence="19">
    <location>
        <begin position="1"/>
        <end position="36"/>
    </location>
</feature>
<evidence type="ECO:0000313" key="20">
    <source>
        <dbReference type="EMBL" id="CAE6461276.1"/>
    </source>
</evidence>
<feature type="compositionally biased region" description="Basic and acidic residues" evidence="19">
    <location>
        <begin position="401"/>
        <end position="411"/>
    </location>
</feature>
<comment type="similarity">
    <text evidence="4 17">Belongs to the glycosyl hydrolase 47 family.</text>
</comment>
<dbReference type="Pfam" id="PF01532">
    <property type="entry name" value="Glyco_hydro_47"/>
    <property type="match status" value="1"/>
</dbReference>
<dbReference type="GO" id="GO:0007266">
    <property type="term" value="P:Rho protein signal transduction"/>
    <property type="evidence" value="ECO:0007669"/>
    <property type="project" value="InterPro"/>
</dbReference>
<dbReference type="InterPro" id="IPR012341">
    <property type="entry name" value="6hp_glycosidase-like_sf"/>
</dbReference>
<feature type="active site" evidence="14">
    <location>
        <position position="787"/>
    </location>
</feature>
<feature type="region of interest" description="Disordered" evidence="19">
    <location>
        <begin position="95"/>
        <end position="198"/>
    </location>
</feature>
<evidence type="ECO:0000256" key="5">
    <source>
        <dbReference type="ARBA" id="ARBA00009758"/>
    </source>
</evidence>
<keyword evidence="18" id="KW-0175">Coiled coil</keyword>
<dbReference type="GO" id="GO:0036503">
    <property type="term" value="P:ERAD pathway"/>
    <property type="evidence" value="ECO:0007669"/>
    <property type="project" value="UniProtKB-ARBA"/>
</dbReference>
<comment type="caution">
    <text evidence="20">The sequence shown here is derived from an EMBL/GenBank/DDBJ whole genome shotgun (WGS) entry which is preliminary data.</text>
</comment>
<feature type="disulfide bond" evidence="16">
    <location>
        <begin position="861"/>
        <end position="904"/>
    </location>
</feature>
<gene>
    <name evidence="20" type="ORF">RDB_LOCUS103111</name>
</gene>
<feature type="compositionally biased region" description="Basic and acidic residues" evidence="19">
    <location>
        <begin position="368"/>
        <end position="381"/>
    </location>
</feature>
<dbReference type="FunFam" id="2.70.50.30:FF:000004">
    <property type="entry name" value="Rho GDP-dissociation inhibitor 1"/>
    <property type="match status" value="1"/>
</dbReference>
<dbReference type="InterPro" id="IPR001382">
    <property type="entry name" value="Glyco_hydro_47"/>
</dbReference>
<evidence type="ECO:0000313" key="21">
    <source>
        <dbReference type="Proteomes" id="UP000663840"/>
    </source>
</evidence>
<evidence type="ECO:0000256" key="16">
    <source>
        <dbReference type="PIRSR" id="PIRSR601382-3"/>
    </source>
</evidence>
<keyword evidence="9 17" id="KW-0378">Hydrolase</keyword>
<evidence type="ECO:0000256" key="3">
    <source>
        <dbReference type="ARBA" id="ARBA00004922"/>
    </source>
</evidence>
<comment type="pathway">
    <text evidence="3">Protein modification; protein glycosylation.</text>
</comment>
<keyword evidence="17" id="KW-0326">Glycosidase</keyword>
<keyword evidence="8 15" id="KW-0479">Metal-binding</keyword>
<evidence type="ECO:0000256" key="7">
    <source>
        <dbReference type="ARBA" id="ARBA00022490"/>
    </source>
</evidence>
<dbReference type="InterPro" id="IPR000406">
    <property type="entry name" value="Rho_GDI"/>
</dbReference>
<feature type="compositionally biased region" description="Pro residues" evidence="19">
    <location>
        <begin position="266"/>
        <end position="276"/>
    </location>
</feature>
<evidence type="ECO:0000256" key="6">
    <source>
        <dbReference type="ARBA" id="ARBA00022468"/>
    </source>
</evidence>
<evidence type="ECO:0000256" key="2">
    <source>
        <dbReference type="ARBA" id="ARBA00004496"/>
    </source>
</evidence>
<comment type="catalytic activity">
    <reaction evidence="13">
        <text>N(4)-(alpha-D-Man-(1-&gt;2)-alpha-D-Man-(1-&gt;2)-alpha-D-Man-(1-&gt;3)-[alpha-D-Man-(1-&gt;2)-alpha-D-Man-(1-&gt;3)-[alpha-D-Man-(1-&gt;2)-alpha-D-Man-(1-&gt;6)]-alpha-D-Man-(1-&gt;6)]-beta-D-Man-(1-&gt;4)-beta-D-GlcNAc-(1-&gt;4)-beta-D-GlcNAc)-L-asparaginyl-[protein] (N-glucan mannose isomer 9A1,2,3B1,2,3) + 4 H2O = N(4)-(alpha-D-Man-(1-&gt;3)-[alpha-D-Man-(1-&gt;3)-[alpha-D-Man-(1-&gt;6)]-alpha-D-Man-(1-&gt;6)]-beta-D-Man-(1-&gt;4)-beta-D-GlcNAc-(1-&gt;4)-beta-D-GlcNAc)-L-asparaginyl-[protein] (N-glucan mannose isomer 5A1,2) + 4 beta-D-mannose</text>
        <dbReference type="Rhea" id="RHEA:56008"/>
        <dbReference type="Rhea" id="RHEA-COMP:14356"/>
        <dbReference type="Rhea" id="RHEA-COMP:14367"/>
        <dbReference type="ChEBI" id="CHEBI:15377"/>
        <dbReference type="ChEBI" id="CHEBI:28563"/>
        <dbReference type="ChEBI" id="CHEBI:59087"/>
        <dbReference type="ChEBI" id="CHEBI:139493"/>
        <dbReference type="EC" id="3.2.1.113"/>
    </reaction>
</comment>
<dbReference type="PANTHER" id="PTHR11742">
    <property type="entry name" value="MANNOSYL-OLIGOSACCHARIDE ALPHA-1,2-MANNOSIDASE-RELATED"/>
    <property type="match status" value="1"/>
</dbReference>
<dbReference type="PANTHER" id="PTHR11742:SF55">
    <property type="entry name" value="ENDOPLASMIC RETICULUM MANNOSYL-OLIGOSACCHARIDE 1,2-ALPHA-MANNOSIDASE"/>
    <property type="match status" value="1"/>
</dbReference>
<dbReference type="Proteomes" id="UP000663840">
    <property type="component" value="Unassembled WGS sequence"/>
</dbReference>
<protein>
    <recommendedName>
        <fullName evidence="17">alpha-1,2-Mannosidase</fullName>
        <ecNumber evidence="17">3.2.1.-</ecNumber>
    </recommendedName>
</protein>
<feature type="region of interest" description="Disordered" evidence="19">
    <location>
        <begin position="266"/>
        <end position="385"/>
    </location>
</feature>
<evidence type="ECO:0000256" key="19">
    <source>
        <dbReference type="SAM" id="MobiDB-lite"/>
    </source>
</evidence>
<accession>A0A8H3BQ01</accession>
<comment type="similarity">
    <text evidence="5">Belongs to the Rho GDI family.</text>
</comment>
<comment type="catalytic activity">
    <reaction evidence="12">
        <text>N(4)-(alpha-D-Man-(1-&gt;2)-alpha-D-Man-(1-&gt;2)-alpha-D-Man-(1-&gt;3)-[alpha-D-Man-(1-&gt;3)-[alpha-D-Man-(1-&gt;2)-alpha-D-Man-(1-&gt;6)]-alpha-D-Man-(1-&gt;6)]-beta-D-Man-(1-&gt;4)-beta-D-GlcNAc-(1-&gt;4)-beta-D-GlcNAc)-L-asparaginyl-[protein] (N-glucan mannose isomer 8A1,2,3B1,3) + 3 H2O = N(4)-(alpha-D-Man-(1-&gt;3)-[alpha-D-Man-(1-&gt;3)-[alpha-D-Man-(1-&gt;6)]-alpha-D-Man-(1-&gt;6)]-beta-D-Man-(1-&gt;4)-beta-D-GlcNAc-(1-&gt;4)-beta-D-GlcNAc)-L-asparaginyl-[protein] (N-glucan mannose isomer 5A1,2) + 3 beta-D-mannose</text>
        <dbReference type="Rhea" id="RHEA:56028"/>
        <dbReference type="Rhea" id="RHEA-COMP:14358"/>
        <dbReference type="Rhea" id="RHEA-COMP:14367"/>
        <dbReference type="ChEBI" id="CHEBI:15377"/>
        <dbReference type="ChEBI" id="CHEBI:28563"/>
        <dbReference type="ChEBI" id="CHEBI:59087"/>
        <dbReference type="ChEBI" id="CHEBI:60628"/>
        <dbReference type="EC" id="3.2.1.113"/>
    </reaction>
</comment>
<feature type="compositionally biased region" description="Basic and acidic residues" evidence="19">
    <location>
        <begin position="1"/>
        <end position="17"/>
    </location>
</feature>
<feature type="active site" description="Proton donor" evidence="14">
    <location>
        <position position="917"/>
    </location>
</feature>
<feature type="compositionally biased region" description="Low complexity" evidence="19">
    <location>
        <begin position="414"/>
        <end position="425"/>
    </location>
</feature>
<dbReference type="GO" id="GO:0004571">
    <property type="term" value="F:mannosyl-oligosaccharide 1,2-alpha-mannosidase activity"/>
    <property type="evidence" value="ECO:0007669"/>
    <property type="project" value="UniProtKB-EC"/>
</dbReference>
<feature type="region of interest" description="Disordered" evidence="19">
    <location>
        <begin position="401"/>
        <end position="449"/>
    </location>
</feature>